<sequence>MATGGGPFEEGVNDQDLPNWSNESVDDRLNNMDWGGQQKKANRSSEKNKRKFGVESDKRVTNDISPESSPGVGRRRTKTSLTFPHSRYVTQMSVPEQAELEKLKQRINFSDLDQRSIGSDSQGRATAANNKRQLSENRKPFNFLPMQINTNKSKDATASPQKREMIGSAQCKELFASALSNDFLQNCRVSEEDGRGEPAMESSQIVSRLVQIRDYITKASSMREDLVEKNERSANVERLTHLIDHLKEQEKSYMKFLQKILARENEEEDVRTIDSAVGSGSVAESTSLNIDVRSEASDATARDPQQEPMEEIENLKKQHDLLKRMLQQQEQLRALQGRQAALLALQHKAEQAIAVMDDSEKVAETAPGHHTVPGRQPARSPLHQRVPIRETTGSLSGVSITSELNEELNDLIQHFHNQLRDSQPPAVPDNRRQAESLSLTREISQSRNPSVSEHLPDEKVQLFSKMRVLQEKKQKMDKLLGELHTLRDQHLNNSSFVPSASPQRSVDQRSTTTAPSAPVVLTPVVNGESNNLMPSVPYPAASLVSQNQNENEGHLNPTEKLQKLNEVRKRLNELRELVHYYEQTSDMMTDAVNENTKEEDTEESEYDSEHENSEPVTNIRNPQVAATWNEVNSNSNAQCVSNNRDGRAVNSNCEINNRSAANIRALNMPPPADCQYNREGEQEMPVAQGQEEEEEEEEAEEEALSGASLSSRSSSLVIETPEDAEFEHKIQKLMAAKLKLRHLQNLVAMVQDDDAANQGVTSVEDFFPAEDTKQNANNTRGNTNKTQKDAGVNEKAREKFYEAKLQQQQRELKQLQEERKKLIEIQEKIQELQKACPNLQLSAASVGNCPTKTHKPAVTSSPTVNENEASTSKSGFEPHDSSVVDNEVWSDMRRHEMLREELRQRRKQLEALMAEHQRRQGLAETASPVAVSLRSDGSENLCTPQQSRTEKTMATWGGSTQCALDEEGDEDGYLSEGIVRTDEEEEEEEQDASSNDNFHMYPPNSANRNSYNVKETKNRWKNSRPFSADGNYRPLAKTRQQNISMQRQENLRWVSELSYVEEKEQWQEQINQLKKQLDFSVNICQTLMQDQQTLSCLLQTLLTSPYSVMPSSVASPQVHLIMHQLNQCYTQLTWQQNNVQRLKQMLSELMRQQNQHPEKPASKEGGSGASHPPSPSLFCPFNFPAQPVNLFNLPGFTNFSSFAPSMNFSPLFPSNFGDFSQNISTPTEQQQTLAQNPSGKTEYMAFPKPFESSSSIGAEKQRNQKQPEEEVENSRTPWFYDQEGEGEKPLLKTGFAVSVEKTTNSNCKSQLDTSRRRRQFDEVSLESFNSMPDPVDPTTVTKTFKSRKSSAQASLASKDKTPKSKSKKRHSTQPKSRVKNIGYESASMSSTCEPCKSRNRHSAQTEEPVQAKVLSRKNHEQLEKVIRYSRSTEISSETGSDFSMFEALRDTIYSEVATLISQNESRPHFLIELFHELQLLNTDYLRQRALYALQDIVSRHISENHEEGGENMKSVNSGTWIASNSELTPSESLATTDDETFEKNFERETHKISEQNDADNASISSTCEPFATDVLGDTVIHLDQALARMRDYTHMKMEAESSADVRCTCRIIEDDDGAAATTTVNNNLEETPVIENHSSQQPVSEVSTVPCPRIDTQQLDRQIKAIMKEVIPFLKEHMDEVCSSQLLTSVRRMVLVLTQQNNESKEFVKFFHKQLGSILQDSLAKFAGRKLKDCGEDLLVEISEVLFNELAFFKLMQDLDNNSITVKQRCKRKIEATGVIQSYAKEAKRILEGDHSSPAGEIDDEDKDKDETETVKQTQTSEVYDGDGPKNVRSDVSDQEEDEESEECPVSINLSKAETQALTNYGSGEDENEDEEIEEFEEGPVDVQTSLQANTETTEENEHDDQVPQHDFEKSSESKNVPSEQEPTTSKGDQNSTPVKPCYLSIVENEQPLNSTVQKDTLTTIDSSSQPNPLPLPLTEIETLVPRVKEVKSAQETPESSLAGSPDTESPVLVNDYEAESGNISQKSDEEDFVKVEDLPLKLTIYSEADLRKKMAEEEQKNHLAGEICEMQTEELAGNSQTLKEPETVGAQST</sequence>
<feature type="compositionally biased region" description="Polar residues" evidence="2">
    <location>
        <begin position="1852"/>
        <end position="1866"/>
    </location>
</feature>
<feature type="compositionally biased region" description="Basic and acidic residues" evidence="2">
    <location>
        <begin position="1827"/>
        <end position="1836"/>
    </location>
</feature>
<feature type="compositionally biased region" description="Basic and acidic residues" evidence="2">
    <location>
        <begin position="43"/>
        <end position="61"/>
    </location>
</feature>
<feature type="compositionally biased region" description="Polar residues" evidence="2">
    <location>
        <begin position="774"/>
        <end position="785"/>
    </location>
</feature>
<feature type="region of interest" description="Disordered" evidence="2">
    <location>
        <begin position="1324"/>
        <end position="1412"/>
    </location>
</feature>
<feature type="compositionally biased region" description="Basic and acidic residues" evidence="2">
    <location>
        <begin position="1904"/>
        <end position="1917"/>
    </location>
</feature>
<evidence type="ECO:0000259" key="3">
    <source>
        <dbReference type="Pfam" id="PF15717"/>
    </source>
</evidence>
<feature type="compositionally biased region" description="Polar residues" evidence="2">
    <location>
        <begin position="858"/>
        <end position="874"/>
    </location>
</feature>
<dbReference type="GeneID" id="110138834"/>
<feature type="compositionally biased region" description="Polar residues" evidence="2">
    <location>
        <begin position="1219"/>
        <end position="1239"/>
    </location>
</feature>
<feature type="compositionally biased region" description="Basic and acidic residues" evidence="2">
    <location>
        <begin position="1259"/>
        <end position="1268"/>
    </location>
</feature>
<gene>
    <name evidence="5" type="primary">PCM1</name>
</gene>
<feature type="region of interest" description="Disordered" evidence="2">
    <location>
        <begin position="113"/>
        <end position="142"/>
    </location>
</feature>
<feature type="compositionally biased region" description="Polar residues" evidence="2">
    <location>
        <begin position="435"/>
        <end position="451"/>
    </location>
</feature>
<feature type="compositionally biased region" description="Polar residues" evidence="2">
    <location>
        <begin position="1004"/>
        <end position="1013"/>
    </location>
</feature>
<feature type="compositionally biased region" description="Polar residues" evidence="2">
    <location>
        <begin position="1994"/>
        <end position="2003"/>
    </location>
</feature>
<dbReference type="RefSeq" id="XP_070316085.1">
    <property type="nucleotide sequence ID" value="XM_070459984.1"/>
</dbReference>
<feature type="compositionally biased region" description="Polar residues" evidence="2">
    <location>
        <begin position="1951"/>
        <end position="1971"/>
    </location>
</feature>
<feature type="coiled-coil region" evidence="1">
    <location>
        <begin position="892"/>
        <end position="919"/>
    </location>
</feature>
<dbReference type="InterPro" id="IPR031446">
    <property type="entry name" value="PCM1_C"/>
</dbReference>
<feature type="region of interest" description="Disordered" evidence="2">
    <location>
        <begin position="978"/>
        <end position="1016"/>
    </location>
</feature>
<feature type="region of interest" description="Disordered" evidence="2">
    <location>
        <begin position="851"/>
        <end position="884"/>
    </location>
</feature>
<feature type="region of interest" description="Disordered" evidence="2">
    <location>
        <begin position="681"/>
        <end position="715"/>
    </location>
</feature>
<name>A0ABM4HKJ0_ODOVR</name>
<keyword evidence="4" id="KW-1185">Reference proteome</keyword>
<evidence type="ECO:0000313" key="5">
    <source>
        <dbReference type="RefSeq" id="XP_070316085.1"/>
    </source>
</evidence>
<organism evidence="4 5">
    <name type="scientific">Odocoileus virginianus</name>
    <name type="common">White-tailed deer</name>
    <dbReference type="NCBI Taxonomy" id="9874"/>
    <lineage>
        <taxon>Eukaryota</taxon>
        <taxon>Metazoa</taxon>
        <taxon>Chordata</taxon>
        <taxon>Craniata</taxon>
        <taxon>Vertebrata</taxon>
        <taxon>Euteleostomi</taxon>
        <taxon>Mammalia</taxon>
        <taxon>Eutheria</taxon>
        <taxon>Laurasiatheria</taxon>
        <taxon>Artiodactyla</taxon>
        <taxon>Ruminantia</taxon>
        <taxon>Pecora</taxon>
        <taxon>Cervidae</taxon>
        <taxon>Odocoileinae</taxon>
        <taxon>Odocoileus</taxon>
    </lineage>
</organism>
<protein>
    <submittedName>
        <fullName evidence="5">Pericentriolar material 1 protein isoform X16</fullName>
    </submittedName>
</protein>
<dbReference type="Proteomes" id="UP001652640">
    <property type="component" value="Chromosome 32"/>
</dbReference>
<feature type="compositionally biased region" description="Basic residues" evidence="2">
    <location>
        <begin position="1363"/>
        <end position="1378"/>
    </location>
</feature>
<feature type="domain" description="Pericentriolar material 1 protein C-terminal" evidence="3">
    <location>
        <begin position="1439"/>
        <end position="2068"/>
    </location>
</feature>
<reference evidence="5" key="2">
    <citation type="submission" date="2025-08" db="UniProtKB">
        <authorList>
            <consortium name="RefSeq"/>
        </authorList>
    </citation>
    <scope>IDENTIFICATION</scope>
    <source>
        <tissue evidence="5">Tongue muscle</tissue>
    </source>
</reference>
<feature type="region of interest" description="Disordered" evidence="2">
    <location>
        <begin position="1789"/>
        <end position="2011"/>
    </location>
</feature>
<feature type="compositionally biased region" description="Acidic residues" evidence="2">
    <location>
        <begin position="982"/>
        <end position="991"/>
    </location>
</feature>
<feature type="coiled-coil region" evidence="1">
    <location>
        <begin position="1056"/>
        <end position="1083"/>
    </location>
</feature>
<feature type="compositionally biased region" description="Acidic residues" evidence="2">
    <location>
        <begin position="690"/>
        <end position="703"/>
    </location>
</feature>
<feature type="compositionally biased region" description="Low complexity" evidence="2">
    <location>
        <begin position="704"/>
        <end position="715"/>
    </location>
</feature>
<feature type="compositionally biased region" description="Low complexity" evidence="2">
    <location>
        <begin position="1332"/>
        <end position="1341"/>
    </location>
</feature>
<feature type="compositionally biased region" description="Polar residues" evidence="2">
    <location>
        <begin position="116"/>
        <end position="132"/>
    </location>
</feature>
<feature type="compositionally biased region" description="Polar residues" evidence="2">
    <location>
        <begin position="1918"/>
        <end position="1938"/>
    </location>
</feature>
<feature type="coiled-coil region" evidence="1">
    <location>
        <begin position="798"/>
        <end position="842"/>
    </location>
</feature>
<feature type="compositionally biased region" description="Acidic residues" evidence="2">
    <location>
        <begin position="1837"/>
        <end position="1847"/>
    </location>
</feature>
<feature type="region of interest" description="Disordered" evidence="2">
    <location>
        <begin position="361"/>
        <end position="394"/>
    </location>
</feature>
<dbReference type="PANTHER" id="PTHR14164">
    <property type="entry name" value="PERICENTRIOLAR MATERIAL 1-RELATED"/>
    <property type="match status" value="1"/>
</dbReference>
<evidence type="ECO:0000313" key="4">
    <source>
        <dbReference type="Proteomes" id="UP001652640"/>
    </source>
</evidence>
<feature type="compositionally biased region" description="Acidic residues" evidence="2">
    <location>
        <begin position="1868"/>
        <end position="1884"/>
    </location>
</feature>
<feature type="compositionally biased region" description="Acidic residues" evidence="2">
    <location>
        <begin position="597"/>
        <end position="606"/>
    </location>
</feature>
<proteinExistence type="predicted"/>
<feature type="region of interest" description="Disordered" evidence="2">
    <location>
        <begin position="594"/>
        <end position="619"/>
    </location>
</feature>
<dbReference type="InterPro" id="IPR024138">
    <property type="entry name" value="Pericentriolar_Pcm1"/>
</dbReference>
<reference evidence="4" key="1">
    <citation type="journal article" date="2022" name="J. Hered.">
        <title>A De Novo Chromosome-Level Genome Assembly of the White-Tailed Deer, Odocoileus Virginianus.</title>
        <authorList>
            <person name="London E.W."/>
            <person name="Roca A.L."/>
            <person name="Novakofski J.E."/>
            <person name="Mateus-Pinilla N.E."/>
        </authorList>
    </citation>
    <scope>NUCLEOTIDE SEQUENCE [LARGE SCALE GENOMIC DNA]</scope>
</reference>
<feature type="region of interest" description="Disordered" evidence="2">
    <location>
        <begin position="772"/>
        <end position="791"/>
    </location>
</feature>
<feature type="region of interest" description="Disordered" evidence="2">
    <location>
        <begin position="1219"/>
        <end position="1285"/>
    </location>
</feature>
<evidence type="ECO:0000256" key="2">
    <source>
        <dbReference type="SAM" id="MobiDB-lite"/>
    </source>
</evidence>
<feature type="region of interest" description="Disordered" evidence="2">
    <location>
        <begin position="420"/>
        <end position="456"/>
    </location>
</feature>
<accession>A0ABM4HKJ0</accession>
<keyword evidence="1" id="KW-0175">Coiled coil</keyword>
<feature type="region of interest" description="Disordered" evidence="2">
    <location>
        <begin position="493"/>
        <end position="514"/>
    </location>
</feature>
<dbReference type="Pfam" id="PF15717">
    <property type="entry name" value="PCM1_C"/>
    <property type="match status" value="1"/>
</dbReference>
<evidence type="ECO:0000256" key="1">
    <source>
        <dbReference type="SAM" id="Coils"/>
    </source>
</evidence>
<feature type="region of interest" description="Disordered" evidence="2">
    <location>
        <begin position="1151"/>
        <end position="1173"/>
    </location>
</feature>
<feature type="region of interest" description="Disordered" evidence="2">
    <location>
        <begin position="1"/>
        <end position="83"/>
    </location>
</feature>
<dbReference type="PANTHER" id="PTHR14164:SF12">
    <property type="entry name" value="PERICENTRIOLAR MATERIAL 1 PROTEIN"/>
    <property type="match status" value="1"/>
</dbReference>